<dbReference type="RefSeq" id="WP_063099407.1">
    <property type="nucleotide sequence ID" value="NZ_CP015145.1"/>
</dbReference>
<reference evidence="1 2" key="1">
    <citation type="submission" date="2016-04" db="EMBL/GenBank/DDBJ databases">
        <title>Complete genome sequencing of OXA-72 bearing Acinetobacter pittii strain IEC338SC.</title>
        <authorList>
            <person name="Brasiliense D.M."/>
            <person name="Lima K.V."/>
            <person name="Souza C.O."/>
            <person name="Dutra L.G."/>
            <person name="Mamizuka E.M."/>
            <person name="Perez-Chaparro P.J."/>
            <person name="McCulloch J.A."/>
        </authorList>
    </citation>
    <scope>NUCLEOTIDE SEQUENCE [LARGE SCALE GENOMIC DNA]</scope>
    <source>
        <strain evidence="1 2">IEC338SC</strain>
    </source>
</reference>
<organism evidence="1 2">
    <name type="scientific">Acinetobacter pittii</name>
    <name type="common">Acinetobacter genomosp. 3</name>
    <dbReference type="NCBI Taxonomy" id="48296"/>
    <lineage>
        <taxon>Bacteria</taxon>
        <taxon>Pseudomonadati</taxon>
        <taxon>Pseudomonadota</taxon>
        <taxon>Gammaproteobacteria</taxon>
        <taxon>Moraxellales</taxon>
        <taxon>Moraxellaceae</taxon>
        <taxon>Acinetobacter</taxon>
        <taxon>Acinetobacter calcoaceticus/baumannii complex</taxon>
    </lineage>
</organism>
<evidence type="ECO:0000313" key="1">
    <source>
        <dbReference type="EMBL" id="AMX20372.1"/>
    </source>
</evidence>
<accession>A0AB33BGI1</accession>
<proteinExistence type="predicted"/>
<sequence length="68" mass="7667">MNKCPRCAVEELINSYGGFAEVKTRCEKLRGRYNRSGLSNTDYNELLQLEKALEQVNKVKTEGGNNGQ</sequence>
<gene>
    <name evidence="1" type="ORF">IEC338SC_3261</name>
</gene>
<name>A0AB33BGI1_ACIPI</name>
<protein>
    <submittedName>
        <fullName evidence="1">Uncharacterized protein</fullName>
    </submittedName>
</protein>
<dbReference type="EMBL" id="CP015145">
    <property type="protein sequence ID" value="AMX20372.1"/>
    <property type="molecule type" value="Genomic_DNA"/>
</dbReference>
<dbReference type="Proteomes" id="UP000076152">
    <property type="component" value="Chromosome"/>
</dbReference>
<dbReference type="AlphaFoldDB" id="A0AB33BGI1"/>
<evidence type="ECO:0000313" key="2">
    <source>
        <dbReference type="Proteomes" id="UP000076152"/>
    </source>
</evidence>